<gene>
    <name evidence="1" type="ORF">R1flu_014008</name>
</gene>
<proteinExistence type="predicted"/>
<protein>
    <submittedName>
        <fullName evidence="1">Uncharacterized protein</fullName>
    </submittedName>
</protein>
<accession>A0ABD1YI09</accession>
<dbReference type="EMBL" id="JBHFFA010000004">
    <property type="protein sequence ID" value="KAL2629322.1"/>
    <property type="molecule type" value="Genomic_DNA"/>
</dbReference>
<organism evidence="1 2">
    <name type="scientific">Riccia fluitans</name>
    <dbReference type="NCBI Taxonomy" id="41844"/>
    <lineage>
        <taxon>Eukaryota</taxon>
        <taxon>Viridiplantae</taxon>
        <taxon>Streptophyta</taxon>
        <taxon>Embryophyta</taxon>
        <taxon>Marchantiophyta</taxon>
        <taxon>Marchantiopsida</taxon>
        <taxon>Marchantiidae</taxon>
        <taxon>Marchantiales</taxon>
        <taxon>Ricciaceae</taxon>
        <taxon>Riccia</taxon>
    </lineage>
</organism>
<comment type="caution">
    <text evidence="1">The sequence shown here is derived from an EMBL/GenBank/DDBJ whole genome shotgun (WGS) entry which is preliminary data.</text>
</comment>
<dbReference type="Proteomes" id="UP001605036">
    <property type="component" value="Unassembled WGS sequence"/>
</dbReference>
<name>A0ABD1YI09_9MARC</name>
<evidence type="ECO:0000313" key="1">
    <source>
        <dbReference type="EMBL" id="KAL2629322.1"/>
    </source>
</evidence>
<reference evidence="1 2" key="1">
    <citation type="submission" date="2024-09" db="EMBL/GenBank/DDBJ databases">
        <title>Chromosome-scale assembly of Riccia fluitans.</title>
        <authorList>
            <person name="Paukszto L."/>
            <person name="Sawicki J."/>
            <person name="Karawczyk K."/>
            <person name="Piernik-Szablinska J."/>
            <person name="Szczecinska M."/>
            <person name="Mazdziarz M."/>
        </authorList>
    </citation>
    <scope>NUCLEOTIDE SEQUENCE [LARGE SCALE GENOMIC DNA]</scope>
    <source>
        <strain evidence="1">Rf_01</strain>
        <tissue evidence="1">Aerial parts of the thallus</tissue>
    </source>
</reference>
<keyword evidence="2" id="KW-1185">Reference proteome</keyword>
<sequence>MGNTNAFKFLRHSPLRISAGRRAETCGEWVDATAVVKGYHGSEVDSTFEDEPHSGMGLTFFPELKPVSK</sequence>
<evidence type="ECO:0000313" key="2">
    <source>
        <dbReference type="Proteomes" id="UP001605036"/>
    </source>
</evidence>
<dbReference type="AlphaFoldDB" id="A0ABD1YI09"/>